<dbReference type="GO" id="GO:0003723">
    <property type="term" value="F:RNA binding"/>
    <property type="evidence" value="ECO:0007669"/>
    <property type="project" value="InterPro"/>
</dbReference>
<proteinExistence type="predicted"/>
<evidence type="ECO:0000313" key="2">
    <source>
        <dbReference type="Proteomes" id="UP000887574"/>
    </source>
</evidence>
<evidence type="ECO:0000313" key="3">
    <source>
        <dbReference type="WBParaSite" id="jg3644"/>
    </source>
</evidence>
<dbReference type="InterPro" id="IPR036085">
    <property type="entry name" value="PAZ_dom_sf"/>
</dbReference>
<dbReference type="WBParaSite" id="jg3644">
    <property type="protein sequence ID" value="jg3644"/>
    <property type="gene ID" value="jg3644"/>
</dbReference>
<reference evidence="3" key="1">
    <citation type="submission" date="2022-11" db="UniProtKB">
        <authorList>
            <consortium name="WormBaseParasite"/>
        </authorList>
    </citation>
    <scope>IDENTIFICATION</scope>
</reference>
<keyword evidence="2" id="KW-1185">Reference proteome</keyword>
<dbReference type="SUPFAM" id="SSF101690">
    <property type="entry name" value="PAZ domain"/>
    <property type="match status" value="1"/>
</dbReference>
<accession>A0A915EA06</accession>
<dbReference type="Gene3D" id="2.170.260.10">
    <property type="entry name" value="paz domain"/>
    <property type="match status" value="1"/>
</dbReference>
<sequence length="179" mass="20240">MDHAKHGFGEEDAAQFTDTQSYLAIGANKAVRFIEGPSENGRSMGVVVQTKKTPFHSEIPLLKKAIAYISPNDLNRFREPDRAKLDSFLRGLWVQTVHGKNIQRFCIMKVAKGQPERQYKLALTAPTAPLIECKGRRGAVLYFPMELCFVCENQRVKTEQQTPAMTQISIRNVQFLQLS</sequence>
<dbReference type="Proteomes" id="UP000887574">
    <property type="component" value="Unplaced"/>
</dbReference>
<organism evidence="2 3">
    <name type="scientific">Ditylenchus dipsaci</name>
    <dbReference type="NCBI Taxonomy" id="166011"/>
    <lineage>
        <taxon>Eukaryota</taxon>
        <taxon>Metazoa</taxon>
        <taxon>Ecdysozoa</taxon>
        <taxon>Nematoda</taxon>
        <taxon>Chromadorea</taxon>
        <taxon>Rhabditida</taxon>
        <taxon>Tylenchina</taxon>
        <taxon>Tylenchomorpha</taxon>
        <taxon>Sphaerularioidea</taxon>
        <taxon>Anguinidae</taxon>
        <taxon>Anguininae</taxon>
        <taxon>Ditylenchus</taxon>
    </lineage>
</organism>
<dbReference type="CDD" id="cd02846">
    <property type="entry name" value="PAZ_argonaute_like"/>
    <property type="match status" value="1"/>
</dbReference>
<name>A0A915EA06_9BILA</name>
<dbReference type="AlphaFoldDB" id="A0A915EA06"/>
<dbReference type="Pfam" id="PF02170">
    <property type="entry name" value="PAZ"/>
    <property type="match status" value="1"/>
</dbReference>
<evidence type="ECO:0000259" key="1">
    <source>
        <dbReference type="Pfam" id="PF02170"/>
    </source>
</evidence>
<feature type="domain" description="PAZ" evidence="1">
    <location>
        <begin position="117"/>
        <end position="161"/>
    </location>
</feature>
<dbReference type="InterPro" id="IPR003100">
    <property type="entry name" value="PAZ_dom"/>
</dbReference>
<protein>
    <recommendedName>
        <fullName evidence="1">PAZ domain-containing protein</fullName>
    </recommendedName>
</protein>